<feature type="region of interest" description="Disordered" evidence="1">
    <location>
        <begin position="115"/>
        <end position="140"/>
    </location>
</feature>
<evidence type="ECO:0000256" key="1">
    <source>
        <dbReference type="SAM" id="MobiDB-lite"/>
    </source>
</evidence>
<dbReference type="Proteomes" id="UP001218218">
    <property type="component" value="Unassembled WGS sequence"/>
</dbReference>
<feature type="compositionally biased region" description="Polar residues" evidence="1">
    <location>
        <begin position="115"/>
        <end position="128"/>
    </location>
</feature>
<name>A0AAD6Z5D6_9AGAR</name>
<evidence type="ECO:0000313" key="2">
    <source>
        <dbReference type="EMBL" id="KAJ7307805.1"/>
    </source>
</evidence>
<dbReference type="EMBL" id="JARIHO010000087">
    <property type="protein sequence ID" value="KAJ7307805.1"/>
    <property type="molecule type" value="Genomic_DNA"/>
</dbReference>
<feature type="region of interest" description="Disordered" evidence="1">
    <location>
        <begin position="288"/>
        <end position="320"/>
    </location>
</feature>
<feature type="compositionally biased region" description="Low complexity" evidence="1">
    <location>
        <begin position="201"/>
        <end position="213"/>
    </location>
</feature>
<gene>
    <name evidence="2" type="ORF">DFH08DRAFT_900682</name>
</gene>
<organism evidence="2 3">
    <name type="scientific">Mycena albidolilacea</name>
    <dbReference type="NCBI Taxonomy" id="1033008"/>
    <lineage>
        <taxon>Eukaryota</taxon>
        <taxon>Fungi</taxon>
        <taxon>Dikarya</taxon>
        <taxon>Basidiomycota</taxon>
        <taxon>Agaricomycotina</taxon>
        <taxon>Agaricomycetes</taxon>
        <taxon>Agaricomycetidae</taxon>
        <taxon>Agaricales</taxon>
        <taxon>Marasmiineae</taxon>
        <taxon>Mycenaceae</taxon>
        <taxon>Mycena</taxon>
    </lineage>
</organism>
<keyword evidence="3" id="KW-1185">Reference proteome</keyword>
<sequence>MLCRYEINGKISLDPPGLLQLNGCSVMAIVPGLVTSNTEAVMVLSIVFFAFRSLDEGSTTLSLPFGMSGTYMPPTSHTLPDAQRRRLMRSTRKVGALLGETPRVVPTALTPLQSFTMGHSRSRSTTGTESKRSGRWLGTASDTVSRASSLRLGRKAAVAETDASGAQPIVRPLLILSLPMPGTFSPAERTFPSPSPRDASDLTSPTTPSPTADTTRRLRMAKLVRTLGENVPTELVFPVSGSRQRRASMPTVPISILELRRGLLPSRDDSAYIDESFSYPYTIPEHRSSDSYVPTKDSHTVSFPDDPSTSMCPHQHTRAIDTTHRREIGWSGEWGQTGDSGARNMDDVVRTLRRLRLK</sequence>
<dbReference type="AlphaFoldDB" id="A0AAD6Z5D6"/>
<feature type="region of interest" description="Disordered" evidence="1">
    <location>
        <begin position="185"/>
        <end position="216"/>
    </location>
</feature>
<proteinExistence type="predicted"/>
<accession>A0AAD6Z5D6</accession>
<evidence type="ECO:0000313" key="3">
    <source>
        <dbReference type="Proteomes" id="UP001218218"/>
    </source>
</evidence>
<protein>
    <submittedName>
        <fullName evidence="2">Uncharacterized protein</fullName>
    </submittedName>
</protein>
<comment type="caution">
    <text evidence="2">The sequence shown here is derived from an EMBL/GenBank/DDBJ whole genome shotgun (WGS) entry which is preliminary data.</text>
</comment>
<reference evidence="2" key="1">
    <citation type="submission" date="2023-03" db="EMBL/GenBank/DDBJ databases">
        <title>Massive genome expansion in bonnet fungi (Mycena s.s.) driven by repeated elements and novel gene families across ecological guilds.</title>
        <authorList>
            <consortium name="Lawrence Berkeley National Laboratory"/>
            <person name="Harder C.B."/>
            <person name="Miyauchi S."/>
            <person name="Viragh M."/>
            <person name="Kuo A."/>
            <person name="Thoen E."/>
            <person name="Andreopoulos B."/>
            <person name="Lu D."/>
            <person name="Skrede I."/>
            <person name="Drula E."/>
            <person name="Henrissat B."/>
            <person name="Morin E."/>
            <person name="Kohler A."/>
            <person name="Barry K."/>
            <person name="LaButti K."/>
            <person name="Morin E."/>
            <person name="Salamov A."/>
            <person name="Lipzen A."/>
            <person name="Mereny Z."/>
            <person name="Hegedus B."/>
            <person name="Baldrian P."/>
            <person name="Stursova M."/>
            <person name="Weitz H."/>
            <person name="Taylor A."/>
            <person name="Grigoriev I.V."/>
            <person name="Nagy L.G."/>
            <person name="Martin F."/>
            <person name="Kauserud H."/>
        </authorList>
    </citation>
    <scope>NUCLEOTIDE SEQUENCE</scope>
    <source>
        <strain evidence="2">CBHHK002</strain>
    </source>
</reference>